<evidence type="ECO:0000256" key="6">
    <source>
        <dbReference type="ARBA" id="ARBA00022989"/>
    </source>
</evidence>
<reference evidence="11 12" key="1">
    <citation type="submission" date="2019-08" db="EMBL/GenBank/DDBJ databases">
        <title>Amphibian skin-associated Pigmentiphaga: genome sequence and occurrence across geography and hosts.</title>
        <authorList>
            <person name="Bletz M.C."/>
            <person name="Bunk B."/>
            <person name="Sproeer C."/>
            <person name="Biwer P."/>
            <person name="Reiter S."/>
            <person name="Rabemananjara F.C.E."/>
            <person name="Schulz S."/>
            <person name="Overmann J."/>
            <person name="Vences M."/>
        </authorList>
    </citation>
    <scope>NUCLEOTIDE SEQUENCE [LARGE SCALE GENOMIC DNA]</scope>
    <source>
        <strain evidence="11 12">Mada1488</strain>
    </source>
</reference>
<proteinExistence type="inferred from homology"/>
<dbReference type="NCBIfam" id="TIGR00220">
    <property type="entry name" value="mscL"/>
    <property type="match status" value="1"/>
</dbReference>
<keyword evidence="12" id="KW-1185">Reference proteome</keyword>
<sequence length="154" mass="16782">MGVLKEFRDFAVRGNVIDLAVGVIIGAAFGKIVDSLVRDIVMPVVNVLVGGFDFTNKFYVLREPANYTGAYTYDALTKAGATVFAYGNFVTILINFILLAFVIFWMVKLVNRAKGKLDPAAKGPAEDIVLLREIRDELKKKPVVTTPPAVGSDV</sequence>
<dbReference type="SUPFAM" id="SSF81330">
    <property type="entry name" value="Gated mechanosensitive channel"/>
    <property type="match status" value="1"/>
</dbReference>
<comment type="function">
    <text evidence="10">Channel that opens in response to stretch forces in the membrane lipid bilayer. May participate in the regulation of osmotic pressure changes within the cell.</text>
</comment>
<evidence type="ECO:0000256" key="1">
    <source>
        <dbReference type="ARBA" id="ARBA00004651"/>
    </source>
</evidence>
<dbReference type="Proteomes" id="UP000325161">
    <property type="component" value="Chromosome"/>
</dbReference>
<keyword evidence="7 10" id="KW-0406">Ion transport</keyword>
<keyword evidence="5 10" id="KW-0812">Transmembrane</keyword>
<dbReference type="PROSITE" id="PS01327">
    <property type="entry name" value="MSCL"/>
    <property type="match status" value="1"/>
</dbReference>
<evidence type="ECO:0000256" key="3">
    <source>
        <dbReference type="ARBA" id="ARBA00022448"/>
    </source>
</evidence>
<comment type="subcellular location">
    <subcellularLocation>
        <location evidence="10">Cell inner membrane</location>
        <topology evidence="10">Multi-pass membrane protein</topology>
    </subcellularLocation>
    <subcellularLocation>
        <location evidence="1">Cell membrane</location>
        <topology evidence="1">Multi-pass membrane protein</topology>
    </subcellularLocation>
</comment>
<evidence type="ECO:0000256" key="8">
    <source>
        <dbReference type="ARBA" id="ARBA00023136"/>
    </source>
</evidence>
<dbReference type="Gene3D" id="1.10.1200.120">
    <property type="entry name" value="Large-conductance mechanosensitive channel, MscL, domain 1"/>
    <property type="match status" value="1"/>
</dbReference>
<dbReference type="InterPro" id="IPR037673">
    <property type="entry name" value="MSC/AndL"/>
</dbReference>
<keyword evidence="3 10" id="KW-0813">Transport</keyword>
<dbReference type="InterPro" id="IPR001185">
    <property type="entry name" value="MS_channel"/>
</dbReference>
<protein>
    <recommendedName>
        <fullName evidence="10">Large-conductance mechanosensitive channel</fullName>
    </recommendedName>
</protein>
<feature type="transmembrane region" description="Helical" evidence="10">
    <location>
        <begin position="12"/>
        <end position="33"/>
    </location>
</feature>
<name>A0A5C0AS00_9BURK</name>
<organism evidence="11 12">
    <name type="scientific">Pigmentiphaga aceris</name>
    <dbReference type="NCBI Taxonomy" id="1940612"/>
    <lineage>
        <taxon>Bacteria</taxon>
        <taxon>Pseudomonadati</taxon>
        <taxon>Pseudomonadota</taxon>
        <taxon>Betaproteobacteria</taxon>
        <taxon>Burkholderiales</taxon>
        <taxon>Alcaligenaceae</taxon>
        <taxon>Pigmentiphaga</taxon>
    </lineage>
</organism>
<dbReference type="PANTHER" id="PTHR30266">
    <property type="entry name" value="MECHANOSENSITIVE CHANNEL MSCL"/>
    <property type="match status" value="1"/>
</dbReference>
<evidence type="ECO:0000256" key="7">
    <source>
        <dbReference type="ARBA" id="ARBA00023065"/>
    </source>
</evidence>
<keyword evidence="6 10" id="KW-1133">Transmembrane helix</keyword>
<dbReference type="PRINTS" id="PR01264">
    <property type="entry name" value="MECHCHANNEL"/>
</dbReference>
<dbReference type="RefSeq" id="WP_148812680.1">
    <property type="nucleotide sequence ID" value="NZ_CP043046.1"/>
</dbReference>
<gene>
    <name evidence="10 11" type="primary">mscL</name>
    <name evidence="11" type="ORF">FXN63_02920</name>
</gene>
<evidence type="ECO:0000256" key="9">
    <source>
        <dbReference type="ARBA" id="ARBA00023303"/>
    </source>
</evidence>
<dbReference type="GO" id="GO:0008381">
    <property type="term" value="F:mechanosensitive monoatomic ion channel activity"/>
    <property type="evidence" value="ECO:0007669"/>
    <property type="project" value="UniProtKB-UniRule"/>
</dbReference>
<evidence type="ECO:0000256" key="2">
    <source>
        <dbReference type="ARBA" id="ARBA00007254"/>
    </source>
</evidence>
<evidence type="ECO:0000313" key="12">
    <source>
        <dbReference type="Proteomes" id="UP000325161"/>
    </source>
</evidence>
<dbReference type="GO" id="GO:0005886">
    <property type="term" value="C:plasma membrane"/>
    <property type="evidence" value="ECO:0007669"/>
    <property type="project" value="UniProtKB-SubCell"/>
</dbReference>
<dbReference type="NCBIfam" id="NF001843">
    <property type="entry name" value="PRK00567.1-4"/>
    <property type="match status" value="1"/>
</dbReference>
<dbReference type="HAMAP" id="MF_00115">
    <property type="entry name" value="MscL"/>
    <property type="match status" value="1"/>
</dbReference>
<dbReference type="OrthoDB" id="9810350at2"/>
<keyword evidence="8 10" id="KW-0472">Membrane</keyword>
<comment type="similarity">
    <text evidence="2 10">Belongs to the MscL family.</text>
</comment>
<keyword evidence="10" id="KW-0997">Cell inner membrane</keyword>
<evidence type="ECO:0000256" key="10">
    <source>
        <dbReference type="HAMAP-Rule" id="MF_00115"/>
    </source>
</evidence>
<evidence type="ECO:0000256" key="4">
    <source>
        <dbReference type="ARBA" id="ARBA00022475"/>
    </source>
</evidence>
<keyword evidence="4 10" id="KW-1003">Cell membrane</keyword>
<accession>A0A5C0AS00</accession>
<evidence type="ECO:0000256" key="5">
    <source>
        <dbReference type="ARBA" id="ARBA00022692"/>
    </source>
</evidence>
<dbReference type="AlphaFoldDB" id="A0A5C0AS00"/>
<dbReference type="PANTHER" id="PTHR30266:SF2">
    <property type="entry name" value="LARGE-CONDUCTANCE MECHANOSENSITIVE CHANNEL"/>
    <property type="match status" value="1"/>
</dbReference>
<keyword evidence="9 10" id="KW-0407">Ion channel</keyword>
<feature type="transmembrane region" description="Helical" evidence="10">
    <location>
        <begin position="83"/>
        <end position="107"/>
    </location>
</feature>
<dbReference type="InterPro" id="IPR036019">
    <property type="entry name" value="MscL_channel"/>
</dbReference>
<dbReference type="KEGG" id="pacr:FXN63_02920"/>
<comment type="subunit">
    <text evidence="10">Homopentamer.</text>
</comment>
<dbReference type="NCBIfam" id="NF010557">
    <property type="entry name" value="PRK13952.1"/>
    <property type="match status" value="1"/>
</dbReference>
<dbReference type="EMBL" id="CP043046">
    <property type="protein sequence ID" value="QEI04908.1"/>
    <property type="molecule type" value="Genomic_DNA"/>
</dbReference>
<dbReference type="Pfam" id="PF01741">
    <property type="entry name" value="MscL"/>
    <property type="match status" value="1"/>
</dbReference>
<dbReference type="InterPro" id="IPR019823">
    <property type="entry name" value="Mechanosensitive_channel_CS"/>
</dbReference>
<evidence type="ECO:0000313" key="11">
    <source>
        <dbReference type="EMBL" id="QEI04908.1"/>
    </source>
</evidence>